<dbReference type="EMBL" id="BTGU01007290">
    <property type="protein sequence ID" value="GMN30466.1"/>
    <property type="molecule type" value="Genomic_DNA"/>
</dbReference>
<evidence type="ECO:0000256" key="1">
    <source>
        <dbReference type="SAM" id="MobiDB-lite"/>
    </source>
</evidence>
<organism evidence="2 3">
    <name type="scientific">Ficus carica</name>
    <name type="common">Common fig</name>
    <dbReference type="NCBI Taxonomy" id="3494"/>
    <lineage>
        <taxon>Eukaryota</taxon>
        <taxon>Viridiplantae</taxon>
        <taxon>Streptophyta</taxon>
        <taxon>Embryophyta</taxon>
        <taxon>Tracheophyta</taxon>
        <taxon>Spermatophyta</taxon>
        <taxon>Magnoliopsida</taxon>
        <taxon>eudicotyledons</taxon>
        <taxon>Gunneridae</taxon>
        <taxon>Pentapetalae</taxon>
        <taxon>rosids</taxon>
        <taxon>fabids</taxon>
        <taxon>Rosales</taxon>
        <taxon>Moraceae</taxon>
        <taxon>Ficeae</taxon>
        <taxon>Ficus</taxon>
    </lineage>
</organism>
<protein>
    <submittedName>
        <fullName evidence="2">Uncharacterized protein</fullName>
    </submittedName>
</protein>
<accession>A0AA87ZPN3</accession>
<gene>
    <name evidence="2" type="ORF">TIFTF001_049621</name>
</gene>
<dbReference type="Proteomes" id="UP001187192">
    <property type="component" value="Unassembled WGS sequence"/>
</dbReference>
<name>A0AA87ZPN3_FICCA</name>
<proteinExistence type="predicted"/>
<feature type="region of interest" description="Disordered" evidence="1">
    <location>
        <begin position="238"/>
        <end position="266"/>
    </location>
</feature>
<evidence type="ECO:0000313" key="3">
    <source>
        <dbReference type="Proteomes" id="UP001187192"/>
    </source>
</evidence>
<reference evidence="2" key="1">
    <citation type="submission" date="2023-07" db="EMBL/GenBank/DDBJ databases">
        <title>draft genome sequence of fig (Ficus carica).</title>
        <authorList>
            <person name="Takahashi T."/>
            <person name="Nishimura K."/>
        </authorList>
    </citation>
    <scope>NUCLEOTIDE SEQUENCE</scope>
</reference>
<feature type="compositionally biased region" description="Acidic residues" evidence="1">
    <location>
        <begin position="238"/>
        <end position="249"/>
    </location>
</feature>
<comment type="caution">
    <text evidence="2">The sequence shown here is derived from an EMBL/GenBank/DDBJ whole genome shotgun (WGS) entry which is preliminary data.</text>
</comment>
<evidence type="ECO:0000313" key="2">
    <source>
        <dbReference type="EMBL" id="GMN30466.1"/>
    </source>
</evidence>
<keyword evidence="3" id="KW-1185">Reference proteome</keyword>
<dbReference type="AlphaFoldDB" id="A0AA87ZPN3"/>
<sequence>MERREDCSDDVIDGLTKLLEGDVIMCSAADSDEINAEIRSSHVSRDPAMHSRSVPASSAHEQMIRSSTPVVCHQQHPMPTSPTSLEPATASRSFPAIPTHEQIRASTPRDWQTHGPMPTFSTHFGPQTHGVMPTSTTPISESLMHCIDRRIGEHETYMKSILANHEEACSGGVNVEFERELSRGVGTRYSGGDNFECQQHPLQDEQIRDSAEYTHDRVVDMQADANVENTSEDFVGLDEEEEVEEEEEEERSKNLVWTEKTEKKKKNGRRIWFGQRRRKFGLDREDGEEEEERSKNLVWTEKKKKWTKKNEEP</sequence>